<evidence type="ECO:0000256" key="3">
    <source>
        <dbReference type="ARBA" id="ARBA00022553"/>
    </source>
</evidence>
<dbReference type="SUPFAM" id="SSF55874">
    <property type="entry name" value="ATPase domain of HSP90 chaperone/DNA topoisomerase II/histidine kinase"/>
    <property type="match status" value="1"/>
</dbReference>
<dbReference type="PATRIC" id="fig|1349767.4.peg.888"/>
<dbReference type="AlphaFoldDB" id="W0VBH4"/>
<proteinExistence type="predicted"/>
<dbReference type="STRING" id="1349767.GJA_4327"/>
<dbReference type="PRINTS" id="PR00344">
    <property type="entry name" value="BCTRLSENSOR"/>
</dbReference>
<sequence length="270" mass="28439">MFDAERRAQLEEALLAAQTQLIEQEPMAALGALVAGVAHDVNTPVGVALTAASSMGSYADQMLALLGGEKVSRSELSALSGKLKEAAQLVERNLARAAELIGNFKQLAVDQGSDYMAELALREYVAGVVLAHSPELNRAALRVELDIDAACKVCLPAGKTGQILSNLLMNSVRHGYPDGGPGVIRIAAGSQTGAAGEWLLLEFADDGVGLAPEVRARLFEPFFTTTRGQGGSGLGMHIIHTIVQQLGGEVWAVESPGCRIRMRLPLVCQA</sequence>
<evidence type="ECO:0000313" key="6">
    <source>
        <dbReference type="Proteomes" id="UP000027604"/>
    </source>
</evidence>
<dbReference type="SMART" id="SM00387">
    <property type="entry name" value="HATPase_c"/>
    <property type="match status" value="1"/>
</dbReference>
<dbReference type="EMBL" id="HG322949">
    <property type="protein sequence ID" value="CDG84935.1"/>
    <property type="molecule type" value="Genomic_DNA"/>
</dbReference>
<dbReference type="CDD" id="cd00082">
    <property type="entry name" value="HisKA"/>
    <property type="match status" value="1"/>
</dbReference>
<dbReference type="InterPro" id="IPR036890">
    <property type="entry name" value="HATPase_C_sf"/>
</dbReference>
<dbReference type="eggNOG" id="COG4191">
    <property type="taxonomic scope" value="Bacteria"/>
</dbReference>
<dbReference type="InterPro" id="IPR003594">
    <property type="entry name" value="HATPase_dom"/>
</dbReference>
<evidence type="ECO:0000256" key="2">
    <source>
        <dbReference type="ARBA" id="ARBA00012438"/>
    </source>
</evidence>
<evidence type="ECO:0000313" key="5">
    <source>
        <dbReference type="EMBL" id="CDG84935.1"/>
    </source>
</evidence>
<name>W0VBH4_9BURK</name>
<keyword evidence="5" id="KW-0418">Kinase</keyword>
<organism evidence="5 6">
    <name type="scientific">Janthinobacterium agaricidamnosum NBRC 102515 = DSM 9628</name>
    <dbReference type="NCBI Taxonomy" id="1349767"/>
    <lineage>
        <taxon>Bacteria</taxon>
        <taxon>Pseudomonadati</taxon>
        <taxon>Pseudomonadota</taxon>
        <taxon>Betaproteobacteria</taxon>
        <taxon>Burkholderiales</taxon>
        <taxon>Oxalobacteraceae</taxon>
        <taxon>Janthinobacterium</taxon>
    </lineage>
</organism>
<dbReference type="Pfam" id="PF02518">
    <property type="entry name" value="HATPase_c"/>
    <property type="match status" value="1"/>
</dbReference>
<protein>
    <recommendedName>
        <fullName evidence="2">histidine kinase</fullName>
        <ecNumber evidence="2">2.7.13.3</ecNumber>
    </recommendedName>
</protein>
<evidence type="ECO:0000256" key="1">
    <source>
        <dbReference type="ARBA" id="ARBA00000085"/>
    </source>
</evidence>
<keyword evidence="5" id="KW-0808">Transferase</keyword>
<dbReference type="InterPro" id="IPR004358">
    <property type="entry name" value="Sig_transdc_His_kin-like_C"/>
</dbReference>
<feature type="domain" description="Histidine kinase" evidence="4">
    <location>
        <begin position="36"/>
        <end position="268"/>
    </location>
</feature>
<keyword evidence="6" id="KW-1185">Reference proteome</keyword>
<gene>
    <name evidence="5" type="ORF">GJA_4327</name>
</gene>
<dbReference type="Proteomes" id="UP000027604">
    <property type="component" value="Chromosome I"/>
</dbReference>
<dbReference type="Gene3D" id="1.10.287.130">
    <property type="match status" value="1"/>
</dbReference>
<dbReference type="GO" id="GO:0000155">
    <property type="term" value="F:phosphorelay sensor kinase activity"/>
    <property type="evidence" value="ECO:0007669"/>
    <property type="project" value="InterPro"/>
</dbReference>
<dbReference type="InterPro" id="IPR003661">
    <property type="entry name" value="HisK_dim/P_dom"/>
</dbReference>
<comment type="catalytic activity">
    <reaction evidence="1">
        <text>ATP + protein L-histidine = ADP + protein N-phospho-L-histidine.</text>
        <dbReference type="EC" id="2.7.13.3"/>
    </reaction>
</comment>
<dbReference type="PANTHER" id="PTHR43065">
    <property type="entry name" value="SENSOR HISTIDINE KINASE"/>
    <property type="match status" value="1"/>
</dbReference>
<dbReference type="EC" id="2.7.13.3" evidence="2"/>
<dbReference type="SMART" id="SM00388">
    <property type="entry name" value="HisKA"/>
    <property type="match status" value="1"/>
</dbReference>
<accession>W0VBH4</accession>
<evidence type="ECO:0000259" key="4">
    <source>
        <dbReference type="PROSITE" id="PS50109"/>
    </source>
</evidence>
<keyword evidence="3" id="KW-0597">Phosphoprotein</keyword>
<dbReference type="HOGENOM" id="CLU_047121_0_0_4"/>
<dbReference type="Gene3D" id="3.30.565.10">
    <property type="entry name" value="Histidine kinase-like ATPase, C-terminal domain"/>
    <property type="match status" value="1"/>
</dbReference>
<dbReference type="PROSITE" id="PS50109">
    <property type="entry name" value="HIS_KIN"/>
    <property type="match status" value="1"/>
</dbReference>
<reference evidence="5 6" key="1">
    <citation type="journal article" date="2015" name="Genome Announc.">
        <title>Genome Sequence of Mushroom Soft-Rot Pathogen Janthinobacterium agaricidamnosum.</title>
        <authorList>
            <person name="Graupner K."/>
            <person name="Lackner G."/>
            <person name="Hertweck C."/>
        </authorList>
    </citation>
    <scope>NUCLEOTIDE SEQUENCE [LARGE SCALE GENOMIC DNA]</scope>
    <source>
        <strain evidence="6">NBRC 102515 / DSM 9628</strain>
    </source>
</reference>
<dbReference type="InterPro" id="IPR005467">
    <property type="entry name" value="His_kinase_dom"/>
</dbReference>
<dbReference type="KEGG" id="jag:GJA_4327"/>